<dbReference type="EMBL" id="VBSN01000073">
    <property type="protein sequence ID" value="KAA6431595.1"/>
    <property type="molecule type" value="Genomic_DNA"/>
</dbReference>
<comment type="subcellular location">
    <subcellularLocation>
        <location evidence="1">Cell membrane</location>
        <topology evidence="1">Multi-pass membrane protein</topology>
    </subcellularLocation>
</comment>
<evidence type="ECO:0000313" key="9">
    <source>
        <dbReference type="EMBL" id="KAA6431595.1"/>
    </source>
</evidence>
<dbReference type="InterPro" id="IPR050250">
    <property type="entry name" value="Macrolide_Exporter_MacB"/>
</dbReference>
<dbReference type="PANTHER" id="PTHR30572:SF18">
    <property type="entry name" value="ABC-TYPE MACROLIDE FAMILY EXPORT SYSTEM PERMEASE COMPONENT 2"/>
    <property type="match status" value="1"/>
</dbReference>
<feature type="transmembrane region" description="Helical" evidence="6">
    <location>
        <begin position="21"/>
        <end position="41"/>
    </location>
</feature>
<dbReference type="PANTHER" id="PTHR30572">
    <property type="entry name" value="MEMBRANE COMPONENT OF TRANSPORTER-RELATED"/>
    <property type="match status" value="1"/>
</dbReference>
<keyword evidence="10" id="KW-1185">Reference proteome</keyword>
<dbReference type="InterPro" id="IPR025857">
    <property type="entry name" value="MacB_PCD"/>
</dbReference>
<name>A0A5M8Q6N3_9BACT</name>
<evidence type="ECO:0000256" key="5">
    <source>
        <dbReference type="ARBA" id="ARBA00023136"/>
    </source>
</evidence>
<feature type="domain" description="ABC3 transporter permease C-terminal" evidence="7">
    <location>
        <begin position="687"/>
        <end position="799"/>
    </location>
</feature>
<protein>
    <submittedName>
        <fullName evidence="9">FtsX-like permease family protein</fullName>
    </submittedName>
</protein>
<evidence type="ECO:0000256" key="4">
    <source>
        <dbReference type="ARBA" id="ARBA00022989"/>
    </source>
</evidence>
<proteinExistence type="predicted"/>
<evidence type="ECO:0000256" key="6">
    <source>
        <dbReference type="SAM" id="Phobius"/>
    </source>
</evidence>
<evidence type="ECO:0000259" key="8">
    <source>
        <dbReference type="Pfam" id="PF12704"/>
    </source>
</evidence>
<feature type="transmembrane region" description="Helical" evidence="6">
    <location>
        <begin position="343"/>
        <end position="364"/>
    </location>
</feature>
<dbReference type="PROSITE" id="PS51257">
    <property type="entry name" value="PROKAR_LIPOPROTEIN"/>
    <property type="match status" value="1"/>
</dbReference>
<evidence type="ECO:0000256" key="2">
    <source>
        <dbReference type="ARBA" id="ARBA00022475"/>
    </source>
</evidence>
<dbReference type="GO" id="GO:0022857">
    <property type="term" value="F:transmembrane transporter activity"/>
    <property type="evidence" value="ECO:0007669"/>
    <property type="project" value="TreeGrafter"/>
</dbReference>
<evidence type="ECO:0000256" key="1">
    <source>
        <dbReference type="ARBA" id="ARBA00004651"/>
    </source>
</evidence>
<evidence type="ECO:0000259" key="7">
    <source>
        <dbReference type="Pfam" id="PF02687"/>
    </source>
</evidence>
<keyword evidence="5 6" id="KW-0472">Membrane</keyword>
<reference evidence="9 10" key="1">
    <citation type="submission" date="2019-05" db="EMBL/GenBank/DDBJ databases">
        <authorList>
            <person name="Qu J.-H."/>
        </authorList>
    </citation>
    <scope>NUCLEOTIDE SEQUENCE [LARGE SCALE GENOMIC DNA]</scope>
    <source>
        <strain evidence="9 10">NS28</strain>
    </source>
</reference>
<dbReference type="OrthoDB" id="5933722at2"/>
<keyword evidence="4 6" id="KW-1133">Transmembrane helix</keyword>
<feature type="domain" description="MacB-like periplasmic core" evidence="8">
    <location>
        <begin position="437"/>
        <end position="646"/>
    </location>
</feature>
<keyword evidence="3 6" id="KW-0812">Transmembrane</keyword>
<dbReference type="RefSeq" id="WP_139014723.1">
    <property type="nucleotide sequence ID" value="NZ_VBSN01000073.1"/>
</dbReference>
<gene>
    <name evidence="9" type="ORF">FEM33_25150</name>
</gene>
<sequence length="807" mass="90314">MLRSYITIAWRNLVRYKGYTFINVFGLAIAIACCLVIFLFVQDELRFDKFHTKAKQIHRIINHRSSDGVQMVMARTPPAYGPALERTFPEVFQSTRIFGFGNKELVAYGNRKFFETGILLADSTFFELFSFPLTRGNASQVLKAPDAIVISETMAGKYFGNQDPLGKQLVLDGSYKFRVTGIMRDMPAQSHLKASFIGSFDALREIVSAERLQSWGWQQFYTYITLSEGSDPAKLNAKLPAFLAQHAKEEASQQNSHDRYQLQALTDIHLRSSDIEYDIVEKGNIQYIYAFSLVAVFTLLIACFNFMNLSTARSARRAREVSMRKAIGAQRIQLIGQFLGESILQTGMALVLALLLTAIVMPTLNNWTGKTLLPSSLFTLPLLFGLFGFTLLIGLLAGSYPAFFLSGFKPLHVLKGMVITGNSAAFLRRNLVVIQFVVSIMLMIGAGVVFYQVRYIQEKNLGFSNEQLITVPIRNTTMLQNLETIKAELRQNPSILNATACYGVPGGQFAGDGISIPGRTEEFSSNMFLVDEDYIPTLGMTMAAGRNFSKSFGNDAREAFILNETAVRELGWGKPENAIGKTVNWRQWQPATPADSIKRGKVIGVVKDFNYKTIHQKIEPMVLQIVPAEFSQVVVRIRPEASRSALAVLADKWQAAASEWPFEYTFLDEQFAAQYKSEQIFSKVFGLFTFLSIFITCLGLFGLATFTAEQRTKEIGVRKVLGASVASIVALLSKDFLMLVLIALVIASPVAWYAMNYWLEGFAYRIEIQWWMFVLVGSLAIAIAFFTVFFQSVKAALLNPVKSLRSE</sequence>
<keyword evidence="2" id="KW-1003">Cell membrane</keyword>
<dbReference type="Proteomes" id="UP000323994">
    <property type="component" value="Unassembled WGS sequence"/>
</dbReference>
<comment type="caution">
    <text evidence="9">The sequence shown here is derived from an EMBL/GenBank/DDBJ whole genome shotgun (WGS) entry which is preliminary data.</text>
</comment>
<feature type="transmembrane region" description="Helical" evidence="6">
    <location>
        <begin position="684"/>
        <end position="708"/>
    </location>
</feature>
<feature type="transmembrane region" description="Helical" evidence="6">
    <location>
        <begin position="287"/>
        <end position="307"/>
    </location>
</feature>
<dbReference type="Pfam" id="PF02687">
    <property type="entry name" value="FtsX"/>
    <property type="match status" value="2"/>
</dbReference>
<dbReference type="InterPro" id="IPR003838">
    <property type="entry name" value="ABC3_permease_C"/>
</dbReference>
<organism evidence="9 10">
    <name type="scientific">Dyadobacter flavalbus</name>
    <dbReference type="NCBI Taxonomy" id="2579942"/>
    <lineage>
        <taxon>Bacteria</taxon>
        <taxon>Pseudomonadati</taxon>
        <taxon>Bacteroidota</taxon>
        <taxon>Cytophagia</taxon>
        <taxon>Cytophagales</taxon>
        <taxon>Spirosomataceae</taxon>
        <taxon>Dyadobacter</taxon>
    </lineage>
</organism>
<dbReference type="Pfam" id="PF12704">
    <property type="entry name" value="MacB_PCD"/>
    <property type="match status" value="2"/>
</dbReference>
<evidence type="ECO:0000313" key="10">
    <source>
        <dbReference type="Proteomes" id="UP000323994"/>
    </source>
</evidence>
<feature type="transmembrane region" description="Helical" evidence="6">
    <location>
        <begin position="720"/>
        <end position="748"/>
    </location>
</feature>
<feature type="domain" description="MacB-like periplasmic core" evidence="8">
    <location>
        <begin position="20"/>
        <end position="240"/>
    </location>
</feature>
<feature type="transmembrane region" description="Helical" evidence="6">
    <location>
        <begin position="384"/>
        <end position="408"/>
    </location>
</feature>
<evidence type="ECO:0000256" key="3">
    <source>
        <dbReference type="ARBA" id="ARBA00022692"/>
    </source>
</evidence>
<accession>A0A5M8Q6N3</accession>
<dbReference type="GO" id="GO:0005886">
    <property type="term" value="C:plasma membrane"/>
    <property type="evidence" value="ECO:0007669"/>
    <property type="project" value="UniProtKB-SubCell"/>
</dbReference>
<feature type="transmembrane region" description="Helical" evidence="6">
    <location>
        <begin position="768"/>
        <end position="790"/>
    </location>
</feature>
<feature type="domain" description="ABC3 transporter permease C-terminal" evidence="7">
    <location>
        <begin position="293"/>
        <end position="407"/>
    </location>
</feature>
<feature type="transmembrane region" description="Helical" evidence="6">
    <location>
        <begin position="429"/>
        <end position="451"/>
    </location>
</feature>
<dbReference type="AlphaFoldDB" id="A0A5M8Q6N3"/>